<dbReference type="SUPFAM" id="SSF56112">
    <property type="entry name" value="Protein kinase-like (PK-like)"/>
    <property type="match status" value="1"/>
</dbReference>
<comment type="catalytic activity">
    <reaction evidence="7">
        <text>L-threonyl-[protein] + ATP = O-phospho-L-threonyl-[protein] + ADP + H(+)</text>
        <dbReference type="Rhea" id="RHEA:46608"/>
        <dbReference type="Rhea" id="RHEA-COMP:11060"/>
        <dbReference type="Rhea" id="RHEA-COMP:11605"/>
        <dbReference type="ChEBI" id="CHEBI:15378"/>
        <dbReference type="ChEBI" id="CHEBI:30013"/>
        <dbReference type="ChEBI" id="CHEBI:30616"/>
        <dbReference type="ChEBI" id="CHEBI:61977"/>
        <dbReference type="ChEBI" id="CHEBI:456216"/>
        <dbReference type="EC" id="2.7.11.1"/>
    </reaction>
</comment>
<dbReference type="GO" id="GO:0004674">
    <property type="term" value="F:protein serine/threonine kinase activity"/>
    <property type="evidence" value="ECO:0007669"/>
    <property type="project" value="UniProtKB-KW"/>
</dbReference>
<evidence type="ECO:0000313" key="10">
    <source>
        <dbReference type="EMBL" id="GIM11573.1"/>
    </source>
</evidence>
<dbReference type="InterPro" id="IPR011009">
    <property type="entry name" value="Kinase-like_dom_sf"/>
</dbReference>
<dbReference type="PANTHER" id="PTHR24054:SF0">
    <property type="entry name" value="CASEIN KINASE II SUBUNIT ALPHA"/>
    <property type="match status" value="1"/>
</dbReference>
<evidence type="ECO:0000256" key="7">
    <source>
        <dbReference type="ARBA" id="ARBA00047899"/>
    </source>
</evidence>
<dbReference type="EMBL" id="BNCQ01000039">
    <property type="protein sequence ID" value="GIM11573.1"/>
    <property type="molecule type" value="Genomic_DNA"/>
</dbReference>
<dbReference type="InterPro" id="IPR008271">
    <property type="entry name" value="Ser/Thr_kinase_AS"/>
</dbReference>
<evidence type="ECO:0000256" key="8">
    <source>
        <dbReference type="ARBA" id="ARBA00048679"/>
    </source>
</evidence>
<dbReference type="Gene3D" id="3.30.200.20">
    <property type="entry name" value="Phosphorylase Kinase, domain 1"/>
    <property type="match status" value="1"/>
</dbReference>
<proteinExistence type="predicted"/>
<evidence type="ECO:0000259" key="9">
    <source>
        <dbReference type="PROSITE" id="PS50011"/>
    </source>
</evidence>
<evidence type="ECO:0000256" key="5">
    <source>
        <dbReference type="ARBA" id="ARBA00022777"/>
    </source>
</evidence>
<dbReference type="GO" id="GO:0005956">
    <property type="term" value="C:protein kinase CK2 complex"/>
    <property type="evidence" value="ECO:0007669"/>
    <property type="project" value="TreeGrafter"/>
</dbReference>
<dbReference type="InterPro" id="IPR000719">
    <property type="entry name" value="Prot_kinase_dom"/>
</dbReference>
<dbReference type="InterPro" id="IPR045216">
    <property type="entry name" value="CK2_alpha"/>
</dbReference>
<dbReference type="PROSITE" id="PS50011">
    <property type="entry name" value="PROTEIN_KINASE_DOM"/>
    <property type="match status" value="1"/>
</dbReference>
<dbReference type="GO" id="GO:0051726">
    <property type="term" value="P:regulation of cell cycle"/>
    <property type="evidence" value="ECO:0007669"/>
    <property type="project" value="TreeGrafter"/>
</dbReference>
<protein>
    <recommendedName>
        <fullName evidence="1">non-specific serine/threonine protein kinase</fullName>
        <ecNumber evidence="1">2.7.11.1</ecNumber>
    </recommendedName>
</protein>
<keyword evidence="2" id="KW-0723">Serine/threonine-protein kinase</keyword>
<keyword evidence="3" id="KW-0808">Transferase</keyword>
<keyword evidence="5" id="KW-0418">Kinase</keyword>
<evidence type="ECO:0000256" key="3">
    <source>
        <dbReference type="ARBA" id="ARBA00022679"/>
    </source>
</evidence>
<evidence type="ECO:0000256" key="6">
    <source>
        <dbReference type="ARBA" id="ARBA00022840"/>
    </source>
</evidence>
<evidence type="ECO:0000256" key="4">
    <source>
        <dbReference type="ARBA" id="ARBA00022741"/>
    </source>
</evidence>
<evidence type="ECO:0000256" key="2">
    <source>
        <dbReference type="ARBA" id="ARBA00022527"/>
    </source>
</evidence>
<name>A0A8J4GND2_9CHLO</name>
<accession>A0A8J4GND2</accession>
<dbReference type="Proteomes" id="UP000722791">
    <property type="component" value="Unassembled WGS sequence"/>
</dbReference>
<feature type="domain" description="Protein kinase" evidence="9">
    <location>
        <begin position="1"/>
        <end position="237"/>
    </location>
</feature>
<dbReference type="AlphaFoldDB" id="A0A8J4GND2"/>
<dbReference type="GO" id="GO:0005829">
    <property type="term" value="C:cytosol"/>
    <property type="evidence" value="ECO:0007669"/>
    <property type="project" value="TreeGrafter"/>
</dbReference>
<dbReference type="Gene3D" id="1.10.510.10">
    <property type="entry name" value="Transferase(Phosphotransferase) domain 1"/>
    <property type="match status" value="1"/>
</dbReference>
<dbReference type="Pfam" id="PF00069">
    <property type="entry name" value="Pkinase"/>
    <property type="match status" value="1"/>
</dbReference>
<organism evidence="10 11">
    <name type="scientific">Volvox reticuliferus</name>
    <dbReference type="NCBI Taxonomy" id="1737510"/>
    <lineage>
        <taxon>Eukaryota</taxon>
        <taxon>Viridiplantae</taxon>
        <taxon>Chlorophyta</taxon>
        <taxon>core chlorophytes</taxon>
        <taxon>Chlorophyceae</taxon>
        <taxon>CS clade</taxon>
        <taxon>Chlamydomonadales</taxon>
        <taxon>Volvocaceae</taxon>
        <taxon>Volvox</taxon>
    </lineage>
</organism>
<dbReference type="PANTHER" id="PTHR24054">
    <property type="entry name" value="CASEIN KINASE II SUBUNIT ALPHA"/>
    <property type="match status" value="1"/>
</dbReference>
<dbReference type="EC" id="2.7.11.1" evidence="1"/>
<dbReference type="FunFam" id="1.10.510.10:FF:000059">
    <property type="entry name" value="Casein kinase II subunit alpha"/>
    <property type="match status" value="1"/>
</dbReference>
<dbReference type="GO" id="GO:0005524">
    <property type="term" value="F:ATP binding"/>
    <property type="evidence" value="ECO:0007669"/>
    <property type="project" value="UniProtKB-KW"/>
</dbReference>
<dbReference type="PROSITE" id="PS00108">
    <property type="entry name" value="PROTEIN_KINASE_ST"/>
    <property type="match status" value="1"/>
</dbReference>
<keyword evidence="6" id="KW-0067">ATP-binding</keyword>
<reference evidence="10" key="1">
    <citation type="journal article" date="2021" name="Proc. Natl. Acad. Sci. U.S.A.">
        <title>Three genomes in the algal genus Volvox reveal the fate of a haploid sex-determining region after a transition to homothallism.</title>
        <authorList>
            <person name="Yamamoto K."/>
            <person name="Hamaji T."/>
            <person name="Kawai-Toyooka H."/>
            <person name="Matsuzaki R."/>
            <person name="Takahashi F."/>
            <person name="Nishimura Y."/>
            <person name="Kawachi M."/>
            <person name="Noguchi H."/>
            <person name="Minakuchi Y."/>
            <person name="Umen J.G."/>
            <person name="Toyoda A."/>
            <person name="Nozaki H."/>
        </authorList>
    </citation>
    <scope>NUCLEOTIDE SEQUENCE</scope>
    <source>
        <strain evidence="10">NIES-3785</strain>
    </source>
</reference>
<comment type="catalytic activity">
    <reaction evidence="8">
        <text>L-seryl-[protein] + ATP = O-phospho-L-seryl-[protein] + ADP + H(+)</text>
        <dbReference type="Rhea" id="RHEA:17989"/>
        <dbReference type="Rhea" id="RHEA-COMP:9863"/>
        <dbReference type="Rhea" id="RHEA-COMP:11604"/>
        <dbReference type="ChEBI" id="CHEBI:15378"/>
        <dbReference type="ChEBI" id="CHEBI:29999"/>
        <dbReference type="ChEBI" id="CHEBI:30616"/>
        <dbReference type="ChEBI" id="CHEBI:83421"/>
        <dbReference type="ChEBI" id="CHEBI:456216"/>
        <dbReference type="EC" id="2.7.11.1"/>
    </reaction>
</comment>
<dbReference type="CDD" id="cd14132">
    <property type="entry name" value="STKc_CK2_alpha"/>
    <property type="match status" value="1"/>
</dbReference>
<evidence type="ECO:0000313" key="11">
    <source>
        <dbReference type="Proteomes" id="UP000722791"/>
    </source>
</evidence>
<comment type="caution">
    <text evidence="10">The sequence shown here is derived from an EMBL/GenBank/DDBJ whole genome shotgun (WGS) entry which is preliminary data.</text>
</comment>
<gene>
    <name evidence="10" type="ORF">Vretimale_15021</name>
</gene>
<keyword evidence="4" id="KW-0547">Nucleotide-binding</keyword>
<dbReference type="GO" id="GO:0005634">
    <property type="term" value="C:nucleus"/>
    <property type="evidence" value="ECO:0007669"/>
    <property type="project" value="TreeGrafter"/>
</dbReference>
<dbReference type="SMART" id="SM00220">
    <property type="entry name" value="S_TKc"/>
    <property type="match status" value="1"/>
</dbReference>
<evidence type="ECO:0000256" key="1">
    <source>
        <dbReference type="ARBA" id="ARBA00012513"/>
    </source>
</evidence>
<sequence>MTPTRTALQLMDIVKDPHSRTPSLVFEYVENTDFKVLYPTLTDLDIRYYIYQLLKALHYCHSMGIMHRDVKPHNVMIDHSRRQLRLIDWGLAEFYFPEREFNVRVASRYFKGPELLVDYQLYDYSLDMWSLGCMLAAIIFRKEPFFFGHDNYDQLVKIAKVLGTAELHAYLDKYGLELDPQQEALLGTHSRKPWTRFINQDNQHLASPEVIDFIDKLLRYDHQDRITSKDALNHPYFDPVRGMSGGGPA</sequence>